<feature type="domain" description="Ammonium transporter AmtB-like" evidence="10">
    <location>
        <begin position="43"/>
        <end position="142"/>
    </location>
</feature>
<accession>A0ABD3PF81</accession>
<reference evidence="11 12" key="1">
    <citation type="journal article" date="2020" name="G3 (Bethesda)">
        <title>Improved Reference Genome for Cyclotella cryptica CCMP332, a Model for Cell Wall Morphogenesis, Salinity Adaptation, and Lipid Production in Diatoms (Bacillariophyta).</title>
        <authorList>
            <person name="Roberts W.R."/>
            <person name="Downey K.M."/>
            <person name="Ruck E.C."/>
            <person name="Traller J.C."/>
            <person name="Alverson A.J."/>
        </authorList>
    </citation>
    <scope>NUCLEOTIDE SEQUENCE [LARGE SCALE GENOMIC DNA]</scope>
    <source>
        <strain evidence="11 12">CCMP332</strain>
    </source>
</reference>
<evidence type="ECO:0000256" key="4">
    <source>
        <dbReference type="ARBA" id="ARBA00022692"/>
    </source>
</evidence>
<dbReference type="EMBL" id="JABMIG020000195">
    <property type="protein sequence ID" value="KAL3786394.1"/>
    <property type="molecule type" value="Genomic_DNA"/>
</dbReference>
<keyword evidence="3" id="KW-0813">Transport</keyword>
<feature type="transmembrane region" description="Helical" evidence="9">
    <location>
        <begin position="75"/>
        <end position="97"/>
    </location>
</feature>
<dbReference type="PANTHER" id="PTHR11730">
    <property type="entry name" value="AMMONIUM TRANSPORTER"/>
    <property type="match status" value="1"/>
</dbReference>
<feature type="transmembrane region" description="Helical" evidence="9">
    <location>
        <begin position="400"/>
        <end position="421"/>
    </location>
</feature>
<dbReference type="InterPro" id="IPR024041">
    <property type="entry name" value="NH4_transpt_AmtB-like_dom"/>
</dbReference>
<organism evidence="11 12">
    <name type="scientific">Cyclotella cryptica</name>
    <dbReference type="NCBI Taxonomy" id="29204"/>
    <lineage>
        <taxon>Eukaryota</taxon>
        <taxon>Sar</taxon>
        <taxon>Stramenopiles</taxon>
        <taxon>Ochrophyta</taxon>
        <taxon>Bacillariophyta</taxon>
        <taxon>Coscinodiscophyceae</taxon>
        <taxon>Thalassiosirophycidae</taxon>
        <taxon>Stephanodiscales</taxon>
        <taxon>Stephanodiscaceae</taxon>
        <taxon>Cyclotella</taxon>
    </lineage>
</organism>
<evidence type="ECO:0000256" key="1">
    <source>
        <dbReference type="ARBA" id="ARBA00004141"/>
    </source>
</evidence>
<feature type="transmembrane region" description="Helical" evidence="9">
    <location>
        <begin position="450"/>
        <end position="478"/>
    </location>
</feature>
<sequence length="564" mass="60926">MSSAYEVCTSQHGSELSVELLQCVSDAAENGRNDISSGLNSFFLIYAGALVFFMQVGFAMLCAGSIREKNVKNVLLWNLLDSAGGAFGFWSVGYAFAYGGQDASKGKTFIGNSDFFLTGDTDLEFWFFQYAFACALSSIVAGFVYPVCAHAFWSSNGFLSAFAAEPLWGAGVIDFAGSGPVHMVSVKDLVSKRVVDGGFYSPLSFAFINCSVEELRPLSWPSFLALAEDVFTMTTELNWMNPKQWDHIPSHYRSVHESISRLPTEWIDGLIFRFVCCHRDYTGTFALWFGWYGFNPGSSIYISTAAYGDVSSLAAVNTTLGSAAGALSGMFTSTIVDERKTGVYTWDTTAAMNGCLTGLVAITAGCATVEPWAAFVIGILAGWIYLAASSLMLRLKIDDAVDAIPVHMFGGAWGVIATGLFTSPGRLEKAYNTTENVGWFYEWGRGSGNFTLLGCQLVSVLFVLGWSACIFGPFCMLLKTLNWLRIDPLEEEVGMDISRHKGPAYESEGSAKADAVAALSASRHDLLNISNSLSGRQGKSSKNELAQKEEHADDSVKAGSVNAA</sequence>
<keyword evidence="12" id="KW-1185">Reference proteome</keyword>
<feature type="region of interest" description="Disordered" evidence="8">
    <location>
        <begin position="530"/>
        <end position="564"/>
    </location>
</feature>
<feature type="compositionally biased region" description="Basic and acidic residues" evidence="8">
    <location>
        <begin position="541"/>
        <end position="556"/>
    </location>
</feature>
<proteinExistence type="inferred from homology"/>
<comment type="subcellular location">
    <subcellularLocation>
        <location evidence="1">Membrane</location>
        <topology evidence="1">Multi-pass membrane protein</topology>
    </subcellularLocation>
</comment>
<dbReference type="Pfam" id="PF00909">
    <property type="entry name" value="Ammonium_transp"/>
    <property type="match status" value="2"/>
</dbReference>
<evidence type="ECO:0000256" key="7">
    <source>
        <dbReference type="ARBA" id="ARBA00023177"/>
    </source>
</evidence>
<protein>
    <recommendedName>
        <fullName evidence="10">Ammonium transporter AmtB-like domain-containing protein</fullName>
    </recommendedName>
</protein>
<keyword evidence="4 9" id="KW-0812">Transmembrane</keyword>
<feature type="transmembrane region" description="Helical" evidence="9">
    <location>
        <begin position="127"/>
        <end position="148"/>
    </location>
</feature>
<evidence type="ECO:0000313" key="11">
    <source>
        <dbReference type="EMBL" id="KAL3786394.1"/>
    </source>
</evidence>
<evidence type="ECO:0000256" key="9">
    <source>
        <dbReference type="SAM" id="Phobius"/>
    </source>
</evidence>
<dbReference type="InterPro" id="IPR029020">
    <property type="entry name" value="Ammonium/urea_transptr"/>
</dbReference>
<feature type="compositionally biased region" description="Polar residues" evidence="8">
    <location>
        <begin position="530"/>
        <end position="540"/>
    </location>
</feature>
<feature type="domain" description="Ammonium transporter AmtB-like" evidence="10">
    <location>
        <begin position="282"/>
        <end position="505"/>
    </location>
</feature>
<feature type="transmembrane region" description="Helical" evidence="9">
    <location>
        <begin position="343"/>
        <end position="365"/>
    </location>
</feature>
<dbReference type="Gene3D" id="1.10.3430.10">
    <property type="entry name" value="Ammonium transporter AmtB like domains"/>
    <property type="match status" value="2"/>
</dbReference>
<keyword evidence="5 9" id="KW-1133">Transmembrane helix</keyword>
<evidence type="ECO:0000256" key="8">
    <source>
        <dbReference type="SAM" id="MobiDB-lite"/>
    </source>
</evidence>
<dbReference type="PANTHER" id="PTHR11730:SF6">
    <property type="entry name" value="AMMONIUM TRANSPORTER"/>
    <property type="match status" value="1"/>
</dbReference>
<name>A0ABD3PF81_9STRA</name>
<comment type="similarity">
    <text evidence="2">Belongs to the ammonia transporter channel (TC 1.A.11.2) family.</text>
</comment>
<gene>
    <name evidence="11" type="ORF">HJC23_002951</name>
</gene>
<comment type="caution">
    <text evidence="11">The sequence shown here is derived from an EMBL/GenBank/DDBJ whole genome shotgun (WGS) entry which is preliminary data.</text>
</comment>
<keyword evidence="7" id="KW-0924">Ammonia transport</keyword>
<evidence type="ECO:0000256" key="3">
    <source>
        <dbReference type="ARBA" id="ARBA00022448"/>
    </source>
</evidence>
<keyword evidence="6 9" id="KW-0472">Membrane</keyword>
<evidence type="ECO:0000256" key="6">
    <source>
        <dbReference type="ARBA" id="ARBA00023136"/>
    </source>
</evidence>
<feature type="transmembrane region" description="Helical" evidence="9">
    <location>
        <begin position="371"/>
        <end position="388"/>
    </location>
</feature>
<dbReference type="GO" id="GO:0016020">
    <property type="term" value="C:membrane"/>
    <property type="evidence" value="ECO:0007669"/>
    <property type="project" value="UniProtKB-SubCell"/>
</dbReference>
<dbReference type="Proteomes" id="UP001516023">
    <property type="component" value="Unassembled WGS sequence"/>
</dbReference>
<evidence type="ECO:0000259" key="10">
    <source>
        <dbReference type="Pfam" id="PF00909"/>
    </source>
</evidence>
<dbReference type="GO" id="GO:0072488">
    <property type="term" value="P:ammonium transmembrane transport"/>
    <property type="evidence" value="ECO:0007669"/>
    <property type="project" value="UniProtKB-KW"/>
</dbReference>
<evidence type="ECO:0000313" key="12">
    <source>
        <dbReference type="Proteomes" id="UP001516023"/>
    </source>
</evidence>
<evidence type="ECO:0000256" key="5">
    <source>
        <dbReference type="ARBA" id="ARBA00022989"/>
    </source>
</evidence>
<dbReference type="AlphaFoldDB" id="A0ABD3PF81"/>
<feature type="transmembrane region" description="Helical" evidence="9">
    <location>
        <begin position="43"/>
        <end position="63"/>
    </location>
</feature>
<dbReference type="SUPFAM" id="SSF111352">
    <property type="entry name" value="Ammonium transporter"/>
    <property type="match status" value="2"/>
</dbReference>
<evidence type="ECO:0000256" key="2">
    <source>
        <dbReference type="ARBA" id="ARBA00005887"/>
    </source>
</evidence>